<organism evidence="1 2">
    <name type="scientific">Burkholderia ubonensis</name>
    <dbReference type="NCBI Taxonomy" id="101571"/>
    <lineage>
        <taxon>Bacteria</taxon>
        <taxon>Pseudomonadati</taxon>
        <taxon>Pseudomonadota</taxon>
        <taxon>Betaproteobacteria</taxon>
        <taxon>Burkholderiales</taxon>
        <taxon>Burkholderiaceae</taxon>
        <taxon>Burkholderia</taxon>
        <taxon>Burkholderia cepacia complex</taxon>
    </lineage>
</organism>
<dbReference type="AlphaFoldDB" id="A0A103QXW5"/>
<proteinExistence type="predicted"/>
<evidence type="ECO:0000313" key="1">
    <source>
        <dbReference type="EMBL" id="KVG57614.1"/>
    </source>
</evidence>
<evidence type="ECO:0000313" key="2">
    <source>
        <dbReference type="Proteomes" id="UP000064029"/>
    </source>
</evidence>
<protein>
    <submittedName>
        <fullName evidence="1">Uncharacterized protein</fullName>
    </submittedName>
</protein>
<dbReference type="Proteomes" id="UP000064029">
    <property type="component" value="Unassembled WGS sequence"/>
</dbReference>
<dbReference type="AntiFam" id="ANF00222">
    <property type="entry name" value="Shadow ORF (opposite groL1)"/>
</dbReference>
<comment type="caution">
    <text evidence="1">The sequence shown here is derived from an EMBL/GenBank/DDBJ whole genome shotgun (WGS) entry which is preliminary data.</text>
</comment>
<dbReference type="EMBL" id="LOXM01000236">
    <property type="protein sequence ID" value="KVG57614.1"/>
    <property type="molecule type" value="Genomic_DNA"/>
</dbReference>
<sequence length="66" mass="7330">MKGCVRANKKRLAGPADGFKDRQQLRDRADVHVAQQNARLLEHDAMAVGIGEQRRQVAAVDQQAVH</sequence>
<reference evidence="1 2" key="1">
    <citation type="submission" date="2015-11" db="EMBL/GenBank/DDBJ databases">
        <title>Expanding the genomic diversity of Burkholderia species for the development of highly accurate diagnostics.</title>
        <authorList>
            <person name="Sahl J."/>
            <person name="Keim P."/>
            <person name="Wagner D."/>
        </authorList>
    </citation>
    <scope>NUCLEOTIDE SEQUENCE [LARGE SCALE GENOMIC DNA]</scope>
    <source>
        <strain evidence="1 2">MSMB2036</strain>
    </source>
</reference>
<gene>
    <name evidence="1" type="ORF">WJ33_34765</name>
</gene>
<name>A0A103QXW5_9BURK</name>
<accession>A0A103QXW5</accession>